<reference evidence="2 3" key="1">
    <citation type="submission" date="2024-09" db="EMBL/GenBank/DDBJ databases">
        <title>The Natural Products Discovery Center: Release of the First 8490 Sequenced Strains for Exploring Actinobacteria Biosynthetic Diversity.</title>
        <authorList>
            <person name="Kalkreuter E."/>
            <person name="Kautsar S.A."/>
            <person name="Yang D."/>
            <person name="Bader C.D."/>
            <person name="Teijaro C.N."/>
            <person name="Fluegel L."/>
            <person name="Davis C.M."/>
            <person name="Simpson J.R."/>
            <person name="Lauterbach L."/>
            <person name="Steele A.D."/>
            <person name="Gui C."/>
            <person name="Meng S."/>
            <person name="Li G."/>
            <person name="Viehrig K."/>
            <person name="Ye F."/>
            <person name="Su P."/>
            <person name="Kiefer A.F."/>
            <person name="Nichols A."/>
            <person name="Cepeda A.J."/>
            <person name="Yan W."/>
            <person name="Fan B."/>
            <person name="Jiang Y."/>
            <person name="Adhikari A."/>
            <person name="Zheng C.-J."/>
            <person name="Schuster L."/>
            <person name="Cowan T.M."/>
            <person name="Smanski M.J."/>
            <person name="Chevrette M.G."/>
            <person name="De Carvalho L.P.S."/>
            <person name="Shen B."/>
        </authorList>
    </citation>
    <scope>NUCLEOTIDE SEQUENCE [LARGE SCALE GENOMIC DNA]</scope>
    <source>
        <strain evidence="2 3">NPDC058753</strain>
    </source>
</reference>
<evidence type="ECO:0000256" key="1">
    <source>
        <dbReference type="SAM" id="MobiDB-lite"/>
    </source>
</evidence>
<dbReference type="EMBL" id="JBHYPX010000031">
    <property type="protein sequence ID" value="MFE1353622.1"/>
    <property type="molecule type" value="Genomic_DNA"/>
</dbReference>
<evidence type="ECO:0000313" key="2">
    <source>
        <dbReference type="EMBL" id="MFE1353622.1"/>
    </source>
</evidence>
<keyword evidence="3" id="KW-1185">Reference proteome</keyword>
<protein>
    <submittedName>
        <fullName evidence="2">Uncharacterized protein</fullName>
    </submittedName>
</protein>
<feature type="region of interest" description="Disordered" evidence="1">
    <location>
        <begin position="160"/>
        <end position="183"/>
    </location>
</feature>
<sequence>MTLLPAAPPITLVLDRADDHALGVAARMSANPERGLLTVDPTPHTSSSSYFARDILHAMGRSGVLLPGSEKLEAGPAWRSITAWIRVSGPHRITVLRAHLLTAERLDRLADLREQTACHLVLIAATPQARDVRQLTVRLKEAGLAGDLQQITDTTEAIDLFGPPSQRRWGPPPRDHIRHLPPLPTSGVTRFRADLRRHLDLADHHHADSQYRAGFLAAGTWLNRPTHTPGADTAIPPRPWDEPAQLRLFLARLTVTSPSRRHTLARLRGAQAGFLRHGLLLDLPKGLAHLGGPGITTIPFTPRIAHQIRTQVLNPVRAAALTALLVTGTSTAYLDHVLIAGVSPDGSHLVVNPDARTTVGEPPGPDTLYAVPPRARPFLLAAVDYRRRESRTDDTSMLFTKCFGHRLNALTLDGGMPIPALVHPHPGKDWHEHARCHRLTEPLPRPVR</sequence>
<evidence type="ECO:0000313" key="3">
    <source>
        <dbReference type="Proteomes" id="UP001599542"/>
    </source>
</evidence>
<gene>
    <name evidence="2" type="ORF">ACFW6T_16710</name>
</gene>
<accession>A0ABW6GLJ5</accession>
<comment type="caution">
    <text evidence="2">The sequence shown here is derived from an EMBL/GenBank/DDBJ whole genome shotgun (WGS) entry which is preliminary data.</text>
</comment>
<proteinExistence type="predicted"/>
<dbReference type="Proteomes" id="UP001599542">
    <property type="component" value="Unassembled WGS sequence"/>
</dbReference>
<name>A0ABW6GLJ5_9ACTN</name>
<dbReference type="RefSeq" id="WP_380321214.1">
    <property type="nucleotide sequence ID" value="NZ_JBHYPW010000013.1"/>
</dbReference>
<organism evidence="2 3">
    <name type="scientific">Kitasatospora phosalacinea</name>
    <dbReference type="NCBI Taxonomy" id="2065"/>
    <lineage>
        <taxon>Bacteria</taxon>
        <taxon>Bacillati</taxon>
        <taxon>Actinomycetota</taxon>
        <taxon>Actinomycetes</taxon>
        <taxon>Kitasatosporales</taxon>
        <taxon>Streptomycetaceae</taxon>
        <taxon>Kitasatospora</taxon>
    </lineage>
</organism>